<keyword evidence="3" id="KW-0285">Flavoprotein</keyword>
<dbReference type="OrthoDB" id="9794954at2"/>
<dbReference type="PIRSF" id="PIRSF000164">
    <property type="entry name" value="DHO_oxidase"/>
    <property type="match status" value="1"/>
</dbReference>
<keyword evidence="9" id="KW-1185">Reference proteome</keyword>
<dbReference type="Proteomes" id="UP000050501">
    <property type="component" value="Unassembled WGS sequence"/>
</dbReference>
<evidence type="ECO:0000256" key="6">
    <source>
        <dbReference type="ARBA" id="ARBA00023002"/>
    </source>
</evidence>
<dbReference type="EMBL" id="LGCM01000014">
    <property type="protein sequence ID" value="KPL89864.1"/>
    <property type="molecule type" value="Genomic_DNA"/>
</dbReference>
<dbReference type="GO" id="GO:0006207">
    <property type="term" value="P:'de novo' pyrimidine nucleobase biosynthetic process"/>
    <property type="evidence" value="ECO:0007669"/>
    <property type="project" value="TreeGrafter"/>
</dbReference>
<comment type="caution">
    <text evidence="8">The sequence shown here is derived from an EMBL/GenBank/DDBJ whole genome shotgun (WGS) entry which is preliminary data.</text>
</comment>
<keyword evidence="6 8" id="KW-0560">Oxidoreductase</keyword>
<dbReference type="PATRIC" id="fig|229921.5.peg.2983"/>
<dbReference type="Gene3D" id="3.20.20.70">
    <property type="entry name" value="Aldolase class I"/>
    <property type="match status" value="1"/>
</dbReference>
<dbReference type="UniPathway" id="UPA00070"/>
<evidence type="ECO:0000256" key="2">
    <source>
        <dbReference type="ARBA" id="ARBA00004725"/>
    </source>
</evidence>
<dbReference type="Pfam" id="PF01180">
    <property type="entry name" value="DHO_dh"/>
    <property type="match status" value="1"/>
</dbReference>
<reference evidence="8 9" key="1">
    <citation type="submission" date="2015-07" db="EMBL/GenBank/DDBJ databases">
        <title>Genome sequence of Levilinea saccharolytica DSM 16555.</title>
        <authorList>
            <person name="Hemp J."/>
            <person name="Ward L.M."/>
            <person name="Pace L.A."/>
            <person name="Fischer W.W."/>
        </authorList>
    </citation>
    <scope>NUCLEOTIDE SEQUENCE [LARGE SCALE GENOMIC DNA]</scope>
    <source>
        <strain evidence="8 9">KIBI-1</strain>
    </source>
</reference>
<dbReference type="InterPro" id="IPR013785">
    <property type="entry name" value="Aldolase_TIM"/>
</dbReference>
<proteinExistence type="predicted"/>
<dbReference type="SUPFAM" id="SSF51395">
    <property type="entry name" value="FMN-linked oxidoreductases"/>
    <property type="match status" value="1"/>
</dbReference>
<sequence length="334" mass="36628">MVDLSTQYLGLQLKNPLVASASPLSKKVDTVRRLEDAGASAVVMYSLFEEQISHESRALDHFLSTGTESYAEALTYFPDMQSYNIGPEGYLSLIQKIKSAVSIPVIGSLNGISTGGWVDYAKKIEEAGADALELNIYYVPTSLDLTAQELEQSYVDLVTDVRKQIHIPLAIKLSPYFTALPNLAKRLAGAGANGLVLFNRFYQPDLDVETLEVVPNLVLSTSDELRLPLRWTAILYGRVQADLALTSGVHTAQDVVKAVMAGAKVTMLASALLHHGVGHLTHLLDGLSQWMETYEYTSIQQMCGSMSQQAVAEPAAFERANYMKALQSFDSRKY</sequence>
<name>A0A0P6XYM6_9CHLR</name>
<dbReference type="GO" id="GO:0005737">
    <property type="term" value="C:cytoplasm"/>
    <property type="evidence" value="ECO:0007669"/>
    <property type="project" value="InterPro"/>
</dbReference>
<accession>A0A0P6XYM6</accession>
<evidence type="ECO:0000259" key="7">
    <source>
        <dbReference type="Pfam" id="PF01180"/>
    </source>
</evidence>
<dbReference type="GO" id="GO:0044205">
    <property type="term" value="P:'de novo' UMP biosynthetic process"/>
    <property type="evidence" value="ECO:0007669"/>
    <property type="project" value="UniProtKB-UniPathway"/>
</dbReference>
<gene>
    <name evidence="8" type="ORF">ADN01_03000</name>
</gene>
<keyword evidence="4" id="KW-0288">FMN</keyword>
<evidence type="ECO:0000313" key="9">
    <source>
        <dbReference type="Proteomes" id="UP000050501"/>
    </source>
</evidence>
<dbReference type="CDD" id="cd04739">
    <property type="entry name" value="DHOD_like"/>
    <property type="match status" value="1"/>
</dbReference>
<evidence type="ECO:0000256" key="4">
    <source>
        <dbReference type="ARBA" id="ARBA00022643"/>
    </source>
</evidence>
<dbReference type="InterPro" id="IPR005720">
    <property type="entry name" value="Dihydroorotate_DH_cat"/>
</dbReference>
<dbReference type="InterPro" id="IPR012135">
    <property type="entry name" value="Dihydroorotate_DH_1_2"/>
</dbReference>
<dbReference type="AlphaFoldDB" id="A0A0P6XYM6"/>
<feature type="domain" description="Dihydroorotate dehydrogenase catalytic" evidence="7">
    <location>
        <begin position="84"/>
        <end position="291"/>
    </location>
</feature>
<protein>
    <submittedName>
        <fullName evidence="8">Dihydroorotate dehydrogenase</fullName>
        <ecNumber evidence="8">1.3.98.1</ecNumber>
    </submittedName>
</protein>
<dbReference type="GO" id="GO:1990663">
    <property type="term" value="F:dihydroorotate dehydrogenase (fumarate) activity"/>
    <property type="evidence" value="ECO:0007669"/>
    <property type="project" value="UniProtKB-EC"/>
</dbReference>
<dbReference type="InterPro" id="IPR050074">
    <property type="entry name" value="DHO_dehydrogenase"/>
</dbReference>
<dbReference type="PANTHER" id="PTHR48109:SF3">
    <property type="entry name" value="SLL0744 PROTEIN"/>
    <property type="match status" value="1"/>
</dbReference>
<dbReference type="RefSeq" id="WP_062416971.1">
    <property type="nucleotide sequence ID" value="NZ_DF967974.1"/>
</dbReference>
<dbReference type="PANTHER" id="PTHR48109">
    <property type="entry name" value="DIHYDROOROTATE DEHYDROGENASE (QUINONE), MITOCHONDRIAL-RELATED"/>
    <property type="match status" value="1"/>
</dbReference>
<keyword evidence="5" id="KW-0665">Pyrimidine biosynthesis</keyword>
<dbReference type="STRING" id="229921.ADN01_03000"/>
<dbReference type="NCBIfam" id="NF005741">
    <property type="entry name" value="PRK07565.1"/>
    <property type="match status" value="1"/>
</dbReference>
<evidence type="ECO:0000313" key="8">
    <source>
        <dbReference type="EMBL" id="KPL89864.1"/>
    </source>
</evidence>
<evidence type="ECO:0000256" key="5">
    <source>
        <dbReference type="ARBA" id="ARBA00022975"/>
    </source>
</evidence>
<dbReference type="EC" id="1.3.98.1" evidence="8"/>
<evidence type="ECO:0000256" key="3">
    <source>
        <dbReference type="ARBA" id="ARBA00022630"/>
    </source>
</evidence>
<comment type="cofactor">
    <cofactor evidence="1">
        <name>FMN</name>
        <dbReference type="ChEBI" id="CHEBI:58210"/>
    </cofactor>
</comment>
<evidence type="ECO:0000256" key="1">
    <source>
        <dbReference type="ARBA" id="ARBA00001917"/>
    </source>
</evidence>
<organism evidence="8 9">
    <name type="scientific">Levilinea saccharolytica</name>
    <dbReference type="NCBI Taxonomy" id="229921"/>
    <lineage>
        <taxon>Bacteria</taxon>
        <taxon>Bacillati</taxon>
        <taxon>Chloroflexota</taxon>
        <taxon>Anaerolineae</taxon>
        <taxon>Anaerolineales</taxon>
        <taxon>Anaerolineaceae</taxon>
        <taxon>Levilinea</taxon>
    </lineage>
</organism>
<comment type="pathway">
    <text evidence="2">Pyrimidine metabolism; UMP biosynthesis via de novo pathway.</text>
</comment>